<protein>
    <submittedName>
        <fullName evidence="2">Uncharacterized protein</fullName>
    </submittedName>
</protein>
<gene>
    <name evidence="2" type="ORF">HHL17_32010</name>
</gene>
<dbReference type="AlphaFoldDB" id="A0A848GZ55"/>
<proteinExistence type="predicted"/>
<dbReference type="EMBL" id="JABBGC010000004">
    <property type="protein sequence ID" value="NML41853.1"/>
    <property type="molecule type" value="Genomic_DNA"/>
</dbReference>
<evidence type="ECO:0000256" key="1">
    <source>
        <dbReference type="SAM" id="MobiDB-lite"/>
    </source>
</evidence>
<keyword evidence="3" id="KW-1185">Reference proteome</keyword>
<accession>A0A848GZ55</accession>
<name>A0A848GZ55_9BACT</name>
<organism evidence="2 3">
    <name type="scientific">Chitinophaga fulva</name>
    <dbReference type="NCBI Taxonomy" id="2728842"/>
    <lineage>
        <taxon>Bacteria</taxon>
        <taxon>Pseudomonadati</taxon>
        <taxon>Bacteroidota</taxon>
        <taxon>Chitinophagia</taxon>
        <taxon>Chitinophagales</taxon>
        <taxon>Chitinophagaceae</taxon>
        <taxon>Chitinophaga</taxon>
    </lineage>
</organism>
<dbReference type="RefSeq" id="WP_169228869.1">
    <property type="nucleotide sequence ID" value="NZ_JABBGC010000004.1"/>
</dbReference>
<feature type="compositionally biased region" description="Acidic residues" evidence="1">
    <location>
        <begin position="46"/>
        <end position="76"/>
    </location>
</feature>
<reference evidence="2 3" key="1">
    <citation type="submission" date="2020-04" db="EMBL/GenBank/DDBJ databases">
        <title>Chitinophaga sp. G-6-1-13 sp. nov., isolated from soil.</title>
        <authorList>
            <person name="Dahal R.H."/>
            <person name="Chaudhary D.K."/>
        </authorList>
    </citation>
    <scope>NUCLEOTIDE SEQUENCE [LARGE SCALE GENOMIC DNA]</scope>
    <source>
        <strain evidence="2 3">G-6-1-13</strain>
    </source>
</reference>
<feature type="region of interest" description="Disordered" evidence="1">
    <location>
        <begin position="1"/>
        <end position="76"/>
    </location>
</feature>
<evidence type="ECO:0000313" key="2">
    <source>
        <dbReference type="EMBL" id="NML41853.1"/>
    </source>
</evidence>
<feature type="compositionally biased region" description="Basic and acidic residues" evidence="1">
    <location>
        <begin position="13"/>
        <end position="30"/>
    </location>
</feature>
<dbReference type="Proteomes" id="UP000583266">
    <property type="component" value="Unassembled WGS sequence"/>
</dbReference>
<sequence length="76" mass="8884">MAKQRKPAGQPDGSEHYTEREETGEFRQTEETNNYGIVQPNPPSQEDQEEPEDQEELEFDEDLDENSEEEIDEENP</sequence>
<comment type="caution">
    <text evidence="2">The sequence shown here is derived from an EMBL/GenBank/DDBJ whole genome shotgun (WGS) entry which is preliminary data.</text>
</comment>
<evidence type="ECO:0000313" key="3">
    <source>
        <dbReference type="Proteomes" id="UP000583266"/>
    </source>
</evidence>